<dbReference type="AlphaFoldDB" id="Q4UAP2"/>
<dbReference type="OrthoDB" id="361288at2759"/>
<dbReference type="OMA" id="NEATCIT"/>
<name>Q4UAP2_THEAN</name>
<dbReference type="KEGG" id="tan:TA17275"/>
<reference evidence="1 2" key="1">
    <citation type="journal article" date="2005" name="Science">
        <title>Genome of the host-cell transforming parasite Theileria annulata compared with T. parva.</title>
        <authorList>
            <person name="Pain A."/>
            <person name="Renauld H."/>
            <person name="Berriman M."/>
            <person name="Murphy L."/>
            <person name="Yeats C.A."/>
            <person name="Weir W."/>
            <person name="Kerhornou A."/>
            <person name="Aslett M."/>
            <person name="Bishop R."/>
            <person name="Bouchier C."/>
            <person name="Cochet M."/>
            <person name="Coulson R.M.R."/>
            <person name="Cronin A."/>
            <person name="de Villiers E.P."/>
            <person name="Fraser A."/>
            <person name="Fosker N."/>
            <person name="Gardner M."/>
            <person name="Goble A."/>
            <person name="Griffiths-Jones S."/>
            <person name="Harris D.E."/>
            <person name="Katzer F."/>
            <person name="Larke N."/>
            <person name="Lord A."/>
            <person name="Maser P."/>
            <person name="McKellar S."/>
            <person name="Mooney P."/>
            <person name="Morton F."/>
            <person name="Nene V."/>
            <person name="O'Neil S."/>
            <person name="Price C."/>
            <person name="Quail M.A."/>
            <person name="Rabbinowitsch E."/>
            <person name="Rawlings N.D."/>
            <person name="Rutter S."/>
            <person name="Saunders D."/>
            <person name="Seeger K."/>
            <person name="Shah T."/>
            <person name="Squares R."/>
            <person name="Squares S."/>
            <person name="Tivey A."/>
            <person name="Walker A.R."/>
            <person name="Woodward J."/>
            <person name="Dobbelaere D.A.E."/>
            <person name="Langsley G."/>
            <person name="Rajandream M.A."/>
            <person name="McKeever D."/>
            <person name="Shiels B."/>
            <person name="Tait A."/>
            <person name="Barrell B.G."/>
            <person name="Hall N."/>
        </authorList>
    </citation>
    <scope>NUCLEOTIDE SEQUENCE [LARGE SCALE GENOMIC DNA]</scope>
    <source>
        <strain evidence="2">Ankara</strain>
    </source>
</reference>
<protein>
    <submittedName>
        <fullName evidence="1">Uncharacterized protein</fullName>
    </submittedName>
</protein>
<dbReference type="GeneID" id="3863355"/>
<dbReference type="EMBL" id="CR940353">
    <property type="protein sequence ID" value="CAI76109.1"/>
    <property type="molecule type" value="Genomic_DNA"/>
</dbReference>
<dbReference type="Proteomes" id="UP000001950">
    <property type="component" value="Chromosome 4"/>
</dbReference>
<dbReference type="eggNOG" id="ENOG502TNB4">
    <property type="taxonomic scope" value="Eukaryota"/>
</dbReference>
<dbReference type="VEuPathDB" id="PiroplasmaDB:TA17275"/>
<gene>
    <name evidence="1" type="ORF">TA17275</name>
</gene>
<organism evidence="1 2">
    <name type="scientific">Theileria annulata</name>
    <dbReference type="NCBI Taxonomy" id="5874"/>
    <lineage>
        <taxon>Eukaryota</taxon>
        <taxon>Sar</taxon>
        <taxon>Alveolata</taxon>
        <taxon>Apicomplexa</taxon>
        <taxon>Aconoidasida</taxon>
        <taxon>Piroplasmida</taxon>
        <taxon>Theileriidae</taxon>
        <taxon>Theileria</taxon>
    </lineage>
</organism>
<dbReference type="RefSeq" id="XP_952735.1">
    <property type="nucleotide sequence ID" value="XM_947642.1"/>
</dbReference>
<dbReference type="InParanoid" id="Q4UAP2"/>
<keyword evidence="2" id="KW-1185">Reference proteome</keyword>
<evidence type="ECO:0000313" key="2">
    <source>
        <dbReference type="Proteomes" id="UP000001950"/>
    </source>
</evidence>
<accession>Q4UAP2</accession>
<evidence type="ECO:0000313" key="1">
    <source>
        <dbReference type="EMBL" id="CAI76109.1"/>
    </source>
</evidence>
<sequence length="282" mass="33262">MIVVKCQEEESQIYYLIYYILFKKLYLSVHTALEVIRDQDIEEDCIILEKFGIPIPPKVLNFDFGPGLTQFTLVMSVFSKYSEFLLKSIEDSKDERFLKRKIMFTKLVKAINLKFICSFRWKYFDTVLLKRVKEYLKIYKSLWQEHCKSMQRLLGEWNEATCITKVYGLEQTSETNISSVVSKLNELVEECTSEPDPKAHTAEDNSKLDQKSSELLRGVVVDDEYKESIEVLKSKIENSRFTRTNQLQLMVNRIIGKYEELLNKVEAHNDSLVFRYLFLKFT</sequence>
<proteinExistence type="predicted"/>